<organism evidence="2 3">
    <name type="scientific">Haemaphysalis longicornis</name>
    <name type="common">Bush tick</name>
    <dbReference type="NCBI Taxonomy" id="44386"/>
    <lineage>
        <taxon>Eukaryota</taxon>
        <taxon>Metazoa</taxon>
        <taxon>Ecdysozoa</taxon>
        <taxon>Arthropoda</taxon>
        <taxon>Chelicerata</taxon>
        <taxon>Arachnida</taxon>
        <taxon>Acari</taxon>
        <taxon>Parasitiformes</taxon>
        <taxon>Ixodida</taxon>
        <taxon>Ixodoidea</taxon>
        <taxon>Ixodidae</taxon>
        <taxon>Haemaphysalinae</taxon>
        <taxon>Haemaphysalis</taxon>
    </lineage>
</organism>
<evidence type="ECO:0000256" key="1">
    <source>
        <dbReference type="SAM" id="MobiDB-lite"/>
    </source>
</evidence>
<dbReference type="Proteomes" id="UP000821853">
    <property type="component" value="Chromosome 4"/>
</dbReference>
<feature type="compositionally biased region" description="Basic residues" evidence="1">
    <location>
        <begin position="14"/>
        <end position="28"/>
    </location>
</feature>
<feature type="region of interest" description="Disordered" evidence="1">
    <location>
        <begin position="316"/>
        <end position="344"/>
    </location>
</feature>
<feature type="compositionally biased region" description="Basic and acidic residues" evidence="1">
    <location>
        <begin position="34"/>
        <end position="58"/>
    </location>
</feature>
<comment type="caution">
    <text evidence="2">The sequence shown here is derived from an EMBL/GenBank/DDBJ whole genome shotgun (WGS) entry which is preliminary data.</text>
</comment>
<gene>
    <name evidence="2" type="ORF">HPB48_012258</name>
</gene>
<reference evidence="2 3" key="1">
    <citation type="journal article" date="2020" name="Cell">
        <title>Large-Scale Comparative Analyses of Tick Genomes Elucidate Their Genetic Diversity and Vector Capacities.</title>
        <authorList>
            <consortium name="Tick Genome and Microbiome Consortium (TIGMIC)"/>
            <person name="Jia N."/>
            <person name="Wang J."/>
            <person name="Shi W."/>
            <person name="Du L."/>
            <person name="Sun Y."/>
            <person name="Zhan W."/>
            <person name="Jiang J.F."/>
            <person name="Wang Q."/>
            <person name="Zhang B."/>
            <person name="Ji P."/>
            <person name="Bell-Sakyi L."/>
            <person name="Cui X.M."/>
            <person name="Yuan T.T."/>
            <person name="Jiang B.G."/>
            <person name="Yang W.F."/>
            <person name="Lam T.T."/>
            <person name="Chang Q.C."/>
            <person name="Ding S.J."/>
            <person name="Wang X.J."/>
            <person name="Zhu J.G."/>
            <person name="Ruan X.D."/>
            <person name="Zhao L."/>
            <person name="Wei J.T."/>
            <person name="Ye R.Z."/>
            <person name="Que T.C."/>
            <person name="Du C.H."/>
            <person name="Zhou Y.H."/>
            <person name="Cheng J.X."/>
            <person name="Dai P.F."/>
            <person name="Guo W.B."/>
            <person name="Han X.H."/>
            <person name="Huang E.J."/>
            <person name="Li L.F."/>
            <person name="Wei W."/>
            <person name="Gao Y.C."/>
            <person name="Liu J.Z."/>
            <person name="Shao H.Z."/>
            <person name="Wang X."/>
            <person name="Wang C.C."/>
            <person name="Yang T.C."/>
            <person name="Huo Q.B."/>
            <person name="Li W."/>
            <person name="Chen H.Y."/>
            <person name="Chen S.E."/>
            <person name="Zhou L.G."/>
            <person name="Ni X.B."/>
            <person name="Tian J.H."/>
            <person name="Sheng Y."/>
            <person name="Liu T."/>
            <person name="Pan Y.S."/>
            <person name="Xia L.Y."/>
            <person name="Li J."/>
            <person name="Zhao F."/>
            <person name="Cao W.C."/>
        </authorList>
    </citation>
    <scope>NUCLEOTIDE SEQUENCE [LARGE SCALE GENOMIC DNA]</scope>
    <source>
        <strain evidence="2">HaeL-2018</strain>
    </source>
</reference>
<dbReference type="OrthoDB" id="6488226at2759"/>
<evidence type="ECO:0000313" key="2">
    <source>
        <dbReference type="EMBL" id="KAH9374369.1"/>
    </source>
</evidence>
<keyword evidence="3" id="KW-1185">Reference proteome</keyword>
<protein>
    <recommendedName>
        <fullName evidence="4">CCHC-type domain-containing protein</fullName>
    </recommendedName>
</protein>
<sequence>MRASRDTPHLTCLRARRTTKLRQAKHHPTPCLHESTDPSVQKEEHLTREEPRSDHEEPGCSQRGCKTSSSDKRRSAVNLEQTTASSYARALEKSALAFGGAMGERKQDKKKTVPQGASRIPSLVDVLSAALRYPLRVGGFPWPLPHRSSTCIAVPLPGGAFFWGVSTVPREEGVDRAAGEEPAELEVGSSHRTSPPIIGVRRMGRSESVIITFADPQVPRWVECFGSPIKCFLCRKKYEVCSKCGNIGHRSDVCSNNPTEKCRKCGDPSPASEHVHRCVPKCQLCGKEHATGDKRCKALYRTPYVLKKRQWERKLGEQATKEEADEKRRHREAQSTIKGSQRAIEGTKAGIARGACLEAEASRGTDPSPSLACHL</sequence>
<dbReference type="EMBL" id="JABSTR010000006">
    <property type="protein sequence ID" value="KAH9374369.1"/>
    <property type="molecule type" value="Genomic_DNA"/>
</dbReference>
<name>A0A9J6GHQ4_HAELO</name>
<evidence type="ECO:0008006" key="4">
    <source>
        <dbReference type="Google" id="ProtNLM"/>
    </source>
</evidence>
<feature type="compositionally biased region" description="Basic and acidic residues" evidence="1">
    <location>
        <begin position="316"/>
        <end position="327"/>
    </location>
</feature>
<proteinExistence type="predicted"/>
<evidence type="ECO:0000313" key="3">
    <source>
        <dbReference type="Proteomes" id="UP000821853"/>
    </source>
</evidence>
<dbReference type="VEuPathDB" id="VectorBase:HLOH_049426"/>
<dbReference type="AlphaFoldDB" id="A0A9J6GHQ4"/>
<accession>A0A9J6GHQ4</accession>
<feature type="region of interest" description="Disordered" evidence="1">
    <location>
        <begin position="1"/>
        <end position="80"/>
    </location>
</feature>